<dbReference type="InterPro" id="IPR012910">
    <property type="entry name" value="Plug_dom"/>
</dbReference>
<evidence type="ECO:0000256" key="6">
    <source>
        <dbReference type="ARBA" id="ARBA00023237"/>
    </source>
</evidence>
<keyword evidence="5 7" id="KW-0472">Membrane</keyword>
<dbReference type="NCBIfam" id="TIGR04057">
    <property type="entry name" value="SusC_RagA_signa"/>
    <property type="match status" value="1"/>
</dbReference>
<keyword evidence="11" id="KW-1185">Reference proteome</keyword>
<evidence type="ECO:0000256" key="8">
    <source>
        <dbReference type="SAM" id="SignalP"/>
    </source>
</evidence>
<evidence type="ECO:0000256" key="5">
    <source>
        <dbReference type="ARBA" id="ARBA00023136"/>
    </source>
</evidence>
<feature type="signal peptide" evidence="8">
    <location>
        <begin position="1"/>
        <end position="23"/>
    </location>
</feature>
<dbReference type="Proteomes" id="UP000219559">
    <property type="component" value="Unassembled WGS sequence"/>
</dbReference>
<evidence type="ECO:0000256" key="4">
    <source>
        <dbReference type="ARBA" id="ARBA00022692"/>
    </source>
</evidence>
<reference evidence="10 11" key="1">
    <citation type="submission" date="2017-04" db="EMBL/GenBank/DDBJ databases">
        <title>A new member of the family Flavobacteriaceae isolated from ascidians.</title>
        <authorList>
            <person name="Chen L."/>
        </authorList>
    </citation>
    <scope>NUCLEOTIDE SEQUENCE [LARGE SCALE GENOMIC DNA]</scope>
    <source>
        <strain evidence="10 11">HQA918</strain>
    </source>
</reference>
<dbReference type="Gene3D" id="2.60.40.1120">
    <property type="entry name" value="Carboxypeptidase-like, regulatory domain"/>
    <property type="match status" value="1"/>
</dbReference>
<comment type="subcellular location">
    <subcellularLocation>
        <location evidence="1 7">Cell outer membrane</location>
        <topology evidence="1 7">Multi-pass membrane protein</topology>
    </subcellularLocation>
</comment>
<protein>
    <recommendedName>
        <fullName evidence="9">TonB-dependent receptor plug domain-containing protein</fullName>
    </recommendedName>
</protein>
<dbReference type="InterPro" id="IPR023996">
    <property type="entry name" value="TonB-dep_OMP_SusC/RagA"/>
</dbReference>
<dbReference type="InterPro" id="IPR036942">
    <property type="entry name" value="Beta-barrel_TonB_sf"/>
</dbReference>
<dbReference type="Pfam" id="PF07715">
    <property type="entry name" value="Plug"/>
    <property type="match status" value="1"/>
</dbReference>
<keyword evidence="3 7" id="KW-1134">Transmembrane beta strand</keyword>
<dbReference type="GO" id="GO:0009279">
    <property type="term" value="C:cell outer membrane"/>
    <property type="evidence" value="ECO:0007669"/>
    <property type="project" value="UniProtKB-SubCell"/>
</dbReference>
<dbReference type="EMBL" id="NBWU01000001">
    <property type="protein sequence ID" value="PCE66013.1"/>
    <property type="molecule type" value="Genomic_DNA"/>
</dbReference>
<dbReference type="Gene3D" id="2.40.170.20">
    <property type="entry name" value="TonB-dependent receptor, beta-barrel domain"/>
    <property type="match status" value="1"/>
</dbReference>
<dbReference type="PROSITE" id="PS52016">
    <property type="entry name" value="TONB_DEPENDENT_REC_3"/>
    <property type="match status" value="1"/>
</dbReference>
<sequence length="1014" mass="112308">MKMRQTYLILLVFFFMGFTTLVAQETLTGTVTDADGLPLLGVNVVEKGTSNGNVTDFDGRFSLKVDQLPTTLFFSYVGFKTAEINATNNSPIQVVLEEDAQMIDEVVVTALNIERDKTSLGYSLDVVDSEQVTVAKENNIVNSLSGKVSGLQITQTTGGVNKESRVILRGISSLTGNNTPLLVVDGFPMNGSFSDINPDDVESISVLKGAGASAAYGSRGANGVILVTTKKSAQKDKIGISIASSIGFEDIMLTPDFQNEFGTGAFSEFAPINSDGRPVLDYPFSWSWGPKMEGQTYTNWLGNEDTFTVQGNPFEEFYRTGVSAINTVTLEGGGDKSTMRFTYTDQRTKGIIPNNDLKKHTFNLRSTSKLTDKLSMDSRVTYILNTVRNSPALAENGDNTALMLSLMPRDIKLSDLKANTEDANGNELKWLNDNTFNNPYWTLAHVNNQNKLDRLQGFLSLTYDISPAFTLTGKSGIDILGQDYTYHADSGSSVYSNGRGEYRHNTNETIEWNSDFLLSYKKTLDRLNLGFSVGGNYLMRKYNRLNTYGKNEKAPDLYRISNYGVVTTDDWESKKGIYSWYLLGQADYGGYAYLDATFRNDISSTLPKENRSYFYYSVNGSLLFSKLLGLEGSTFSSGKIRGSVATVGNDTDPYQLLTTYNFDNRTYLPYAMASSPNGLPNSDLKPENTESWEVGTDLAFFDNRLSIGGTYYESVTDNQIMPVTISRFSGYHTKRINAGSIKNSGFELAVNGTVLQNEDFSWELGANITKNKSLVQSLHPDLENLVLGKLRTVTVEARPGSPLGEIWGFDYLRDNFGRRLINDQGFAQKGERKKLGDINPDFYGGITTAFKYKNWSLRALVSYQQGGEFYTWGRGYRLFFGTDAQSAVGRVDGVIEDGINENTGFENTQSINPMLQHFTNVFTNDISTDLILDATNVKMREMVLAYEVPRSFLANTGIDRVTLSAWGRNLFFFYNAAGDIDPESSYSSGSVGNGFEHSSLPSTRTFGMDLKLDF</sequence>
<comment type="similarity">
    <text evidence="7">Belongs to the TonB-dependent receptor family.</text>
</comment>
<keyword evidence="4 7" id="KW-0812">Transmembrane</keyword>
<dbReference type="RefSeq" id="WP_097441537.1">
    <property type="nucleotide sequence ID" value="NZ_NBWU01000001.1"/>
</dbReference>
<keyword evidence="6 7" id="KW-0998">Cell outer membrane</keyword>
<dbReference type="Pfam" id="PF13715">
    <property type="entry name" value="CarbopepD_reg_2"/>
    <property type="match status" value="1"/>
</dbReference>
<keyword evidence="2 7" id="KW-0813">Transport</keyword>
<gene>
    <name evidence="10" type="ORF">B7P33_01545</name>
</gene>
<name>A0A2A4GC35_9FLAO</name>
<dbReference type="OrthoDB" id="9768177at2"/>
<dbReference type="NCBIfam" id="TIGR04056">
    <property type="entry name" value="OMP_RagA_SusC"/>
    <property type="match status" value="1"/>
</dbReference>
<dbReference type="InterPro" id="IPR039426">
    <property type="entry name" value="TonB-dep_rcpt-like"/>
</dbReference>
<dbReference type="SUPFAM" id="SSF56935">
    <property type="entry name" value="Porins"/>
    <property type="match status" value="1"/>
</dbReference>
<dbReference type="InterPro" id="IPR023997">
    <property type="entry name" value="TonB-dep_OMP_SusC/RagA_CS"/>
</dbReference>
<proteinExistence type="inferred from homology"/>
<keyword evidence="8" id="KW-0732">Signal</keyword>
<accession>A0A2A4GC35</accession>
<evidence type="ECO:0000256" key="3">
    <source>
        <dbReference type="ARBA" id="ARBA00022452"/>
    </source>
</evidence>
<evidence type="ECO:0000256" key="2">
    <source>
        <dbReference type="ARBA" id="ARBA00022448"/>
    </source>
</evidence>
<dbReference type="AlphaFoldDB" id="A0A2A4GC35"/>
<dbReference type="InterPro" id="IPR037066">
    <property type="entry name" value="Plug_dom_sf"/>
</dbReference>
<evidence type="ECO:0000256" key="1">
    <source>
        <dbReference type="ARBA" id="ARBA00004571"/>
    </source>
</evidence>
<evidence type="ECO:0000313" key="10">
    <source>
        <dbReference type="EMBL" id="PCE66013.1"/>
    </source>
</evidence>
<dbReference type="InterPro" id="IPR008969">
    <property type="entry name" value="CarboxyPept-like_regulatory"/>
</dbReference>
<comment type="caution">
    <text evidence="10">The sequence shown here is derived from an EMBL/GenBank/DDBJ whole genome shotgun (WGS) entry which is preliminary data.</text>
</comment>
<feature type="domain" description="TonB-dependent receptor plug" evidence="9">
    <location>
        <begin position="118"/>
        <end position="224"/>
    </location>
</feature>
<dbReference type="SUPFAM" id="SSF49464">
    <property type="entry name" value="Carboxypeptidase regulatory domain-like"/>
    <property type="match status" value="1"/>
</dbReference>
<organism evidence="10 11">
    <name type="scientific">Sediminicola luteus</name>
    <dbReference type="NCBI Taxonomy" id="319238"/>
    <lineage>
        <taxon>Bacteria</taxon>
        <taxon>Pseudomonadati</taxon>
        <taxon>Bacteroidota</taxon>
        <taxon>Flavobacteriia</taxon>
        <taxon>Flavobacteriales</taxon>
        <taxon>Flavobacteriaceae</taxon>
        <taxon>Sediminicola</taxon>
    </lineage>
</organism>
<evidence type="ECO:0000259" key="9">
    <source>
        <dbReference type="Pfam" id="PF07715"/>
    </source>
</evidence>
<evidence type="ECO:0000313" key="11">
    <source>
        <dbReference type="Proteomes" id="UP000219559"/>
    </source>
</evidence>
<dbReference type="Gene3D" id="2.170.130.10">
    <property type="entry name" value="TonB-dependent receptor, plug domain"/>
    <property type="match status" value="1"/>
</dbReference>
<evidence type="ECO:0000256" key="7">
    <source>
        <dbReference type="PROSITE-ProRule" id="PRU01360"/>
    </source>
</evidence>
<feature type="chain" id="PRO_5013308764" description="TonB-dependent receptor plug domain-containing protein" evidence="8">
    <location>
        <begin position="24"/>
        <end position="1014"/>
    </location>
</feature>